<dbReference type="GO" id="GO:0005085">
    <property type="term" value="F:guanyl-nucleotide exchange factor activity"/>
    <property type="evidence" value="ECO:0007669"/>
    <property type="project" value="TreeGrafter"/>
</dbReference>
<evidence type="ECO:0000313" key="2">
    <source>
        <dbReference type="EMBL" id="KAJ8347914.1"/>
    </source>
</evidence>
<comment type="caution">
    <text evidence="2">The sequence shown here is derived from an EMBL/GenBank/DDBJ whole genome shotgun (WGS) entry which is preliminary data.</text>
</comment>
<name>A0A9Q1EZF3_SYNKA</name>
<sequence length="138" mass="15251">MNPEEQTVTWLISLGVLNSPKKNIADPEEFLKTSLKDGVVLCKLMDRLLPGSVQKYCQEPRSEPDCLANIREFLKGCTSLKIEGFEPEDLYTGENFGQILNTLLAVNFATQVGGDDLAVYGCLPDASCVCTRPWKCCT</sequence>
<reference evidence="2" key="1">
    <citation type="journal article" date="2023" name="Science">
        <title>Genome structures resolve the early diversification of teleost fishes.</title>
        <authorList>
            <person name="Parey E."/>
            <person name="Louis A."/>
            <person name="Montfort J."/>
            <person name="Bouchez O."/>
            <person name="Roques C."/>
            <person name="Iampietro C."/>
            <person name="Lluch J."/>
            <person name="Castinel A."/>
            <person name="Donnadieu C."/>
            <person name="Desvignes T."/>
            <person name="Floi Bucao C."/>
            <person name="Jouanno E."/>
            <person name="Wen M."/>
            <person name="Mejri S."/>
            <person name="Dirks R."/>
            <person name="Jansen H."/>
            <person name="Henkel C."/>
            <person name="Chen W.J."/>
            <person name="Zahm M."/>
            <person name="Cabau C."/>
            <person name="Klopp C."/>
            <person name="Thompson A.W."/>
            <person name="Robinson-Rechavi M."/>
            <person name="Braasch I."/>
            <person name="Lecointre G."/>
            <person name="Bobe J."/>
            <person name="Postlethwait J.H."/>
            <person name="Berthelot C."/>
            <person name="Roest Crollius H."/>
            <person name="Guiguen Y."/>
        </authorList>
    </citation>
    <scope>NUCLEOTIDE SEQUENCE</scope>
    <source>
        <strain evidence="2">WJC10195</strain>
    </source>
</reference>
<dbReference type="Gene3D" id="1.10.418.10">
    <property type="entry name" value="Calponin-like domain"/>
    <property type="match status" value="1"/>
</dbReference>
<dbReference type="GO" id="GO:0005737">
    <property type="term" value="C:cytoplasm"/>
    <property type="evidence" value="ECO:0007669"/>
    <property type="project" value="TreeGrafter"/>
</dbReference>
<dbReference type="PANTHER" id="PTHR45818">
    <property type="entry name" value="PROTEIN VAV"/>
    <property type="match status" value="1"/>
</dbReference>
<dbReference type="Pfam" id="PF00307">
    <property type="entry name" value="CH"/>
    <property type="match status" value="1"/>
</dbReference>
<dbReference type="SMART" id="SM00033">
    <property type="entry name" value="CH"/>
    <property type="match status" value="1"/>
</dbReference>
<keyword evidence="3" id="KW-1185">Reference proteome</keyword>
<dbReference type="AlphaFoldDB" id="A0A9Q1EZF3"/>
<evidence type="ECO:0000313" key="3">
    <source>
        <dbReference type="Proteomes" id="UP001152622"/>
    </source>
</evidence>
<feature type="domain" description="Calponin-homology (CH)" evidence="1">
    <location>
        <begin position="1"/>
        <end position="111"/>
    </location>
</feature>
<dbReference type="InterPro" id="IPR036872">
    <property type="entry name" value="CH_dom_sf"/>
</dbReference>
<proteinExistence type="predicted"/>
<dbReference type="PROSITE" id="PS50021">
    <property type="entry name" value="CH"/>
    <property type="match status" value="1"/>
</dbReference>
<dbReference type="InterPro" id="IPR001715">
    <property type="entry name" value="CH_dom"/>
</dbReference>
<dbReference type="OrthoDB" id="6019202at2759"/>
<gene>
    <name evidence="2" type="ORF">SKAU_G00265030</name>
</gene>
<dbReference type="PANTHER" id="PTHR45818:SF3">
    <property type="entry name" value="PROTEIN VAV"/>
    <property type="match status" value="1"/>
</dbReference>
<organism evidence="2 3">
    <name type="scientific">Synaphobranchus kaupii</name>
    <name type="common">Kaup's arrowtooth eel</name>
    <dbReference type="NCBI Taxonomy" id="118154"/>
    <lineage>
        <taxon>Eukaryota</taxon>
        <taxon>Metazoa</taxon>
        <taxon>Chordata</taxon>
        <taxon>Craniata</taxon>
        <taxon>Vertebrata</taxon>
        <taxon>Euteleostomi</taxon>
        <taxon>Actinopterygii</taxon>
        <taxon>Neopterygii</taxon>
        <taxon>Teleostei</taxon>
        <taxon>Anguilliformes</taxon>
        <taxon>Synaphobranchidae</taxon>
        <taxon>Synaphobranchus</taxon>
    </lineage>
</organism>
<protein>
    <recommendedName>
        <fullName evidence="1">Calponin-homology (CH) domain-containing protein</fullName>
    </recommendedName>
</protein>
<dbReference type="Proteomes" id="UP001152622">
    <property type="component" value="Chromosome 10"/>
</dbReference>
<accession>A0A9Q1EZF3</accession>
<dbReference type="EMBL" id="JAINUF010000010">
    <property type="protein sequence ID" value="KAJ8347914.1"/>
    <property type="molecule type" value="Genomic_DNA"/>
</dbReference>
<evidence type="ECO:0000259" key="1">
    <source>
        <dbReference type="PROSITE" id="PS50021"/>
    </source>
</evidence>
<dbReference type="SUPFAM" id="SSF47576">
    <property type="entry name" value="Calponin-homology domain, CH-domain"/>
    <property type="match status" value="1"/>
</dbReference>